<dbReference type="SUPFAM" id="SSF52075">
    <property type="entry name" value="Outer arm dynein light chain 1"/>
    <property type="match status" value="1"/>
</dbReference>
<organism evidence="1">
    <name type="scientific">Trepomonas sp. PC1</name>
    <dbReference type="NCBI Taxonomy" id="1076344"/>
    <lineage>
        <taxon>Eukaryota</taxon>
        <taxon>Metamonada</taxon>
        <taxon>Diplomonadida</taxon>
        <taxon>Hexamitidae</taxon>
        <taxon>Hexamitinae</taxon>
        <taxon>Trepomonas</taxon>
    </lineage>
</organism>
<accession>A0A146KD39</accession>
<dbReference type="AlphaFoldDB" id="A0A146KD39"/>
<proteinExistence type="predicted"/>
<gene>
    <name evidence="1" type="ORF">TPC1_12936</name>
</gene>
<sequence length="484" mass="57001">DPTVTELYLLDQKVQIRVVAKNSQLRMLIIKRSDLNNVQYIHLLDKLQFFYIPMNQINNLLSVEKLLSIIHLDVSNNQNLGLSELLILQKSKIISICVYQTQPFLRDIHGQWIVKKSIEKKYCTKIPASDCVCCIAYNPQLFDDPMEFEIHLRLIFITLFKNVRYLNHRLLTEKEFEISKFYQQSNSYALANSYRQYADYKAMYQSPPEFGSQILLYYSKLGSKCKFCTKIDPFDYITNFKLCQFHGPNTLLQEAPSIGTTLILLFYLVDQLRNFDLSNFEAILQEGNAFRYSQFNKFTICEQAITPCLVSDLLYLNHFVLTKEKLHPQQFLQLAAIILKCDYIKKVFQKKLIFELKKQGNFDIQRVLYTNSSLSSIYSNLAVQIRFCLYRLEFNKEIKRLDLNQLYSVPIDQIIDEDYVKNPEFTFNSGLWFLKQIELKNRVINEYLSNRLNKQDIDIGSDVAEEIMKLEELEKQNSKKAEQK</sequence>
<evidence type="ECO:0000313" key="1">
    <source>
        <dbReference type="EMBL" id="JAP94417.1"/>
    </source>
</evidence>
<dbReference type="EMBL" id="GDID01002189">
    <property type="protein sequence ID" value="JAP94417.1"/>
    <property type="molecule type" value="Transcribed_RNA"/>
</dbReference>
<name>A0A146KD39_9EUKA</name>
<feature type="non-terminal residue" evidence="1">
    <location>
        <position position="1"/>
    </location>
</feature>
<protein>
    <submittedName>
        <fullName evidence="1">Uncharacterized protein</fullName>
    </submittedName>
</protein>
<reference evidence="1" key="1">
    <citation type="submission" date="2015-07" db="EMBL/GenBank/DDBJ databases">
        <title>Adaptation to a free-living lifestyle via gene acquisitions in the diplomonad Trepomonas sp. PC1.</title>
        <authorList>
            <person name="Xu F."/>
            <person name="Jerlstrom-Hultqvist J."/>
            <person name="Kolisko M."/>
            <person name="Simpson A.G.B."/>
            <person name="Roger A.J."/>
            <person name="Svard S.G."/>
            <person name="Andersson J.O."/>
        </authorList>
    </citation>
    <scope>NUCLEOTIDE SEQUENCE</scope>
    <source>
        <strain evidence="1">PC1</strain>
    </source>
</reference>